<evidence type="ECO:0000313" key="2">
    <source>
        <dbReference type="EMBL" id="KAK3251783.1"/>
    </source>
</evidence>
<name>A0AAE0F4T6_9CHLO</name>
<dbReference type="Proteomes" id="UP001190700">
    <property type="component" value="Unassembled WGS sequence"/>
</dbReference>
<sequence length="78" mass="9175">MELQMEVPQEAQHDALESANDSARSKRRRPSRDSASNHLRYKRRMHAMINIFENSNESRRSNANNLTEQLMRLELPLP</sequence>
<keyword evidence="3" id="KW-1185">Reference proteome</keyword>
<comment type="caution">
    <text evidence="2">The sequence shown here is derived from an EMBL/GenBank/DDBJ whole genome shotgun (WGS) entry which is preliminary data.</text>
</comment>
<evidence type="ECO:0000313" key="3">
    <source>
        <dbReference type="Proteomes" id="UP001190700"/>
    </source>
</evidence>
<proteinExistence type="predicted"/>
<organism evidence="2 3">
    <name type="scientific">Cymbomonas tetramitiformis</name>
    <dbReference type="NCBI Taxonomy" id="36881"/>
    <lineage>
        <taxon>Eukaryota</taxon>
        <taxon>Viridiplantae</taxon>
        <taxon>Chlorophyta</taxon>
        <taxon>Pyramimonadophyceae</taxon>
        <taxon>Pyramimonadales</taxon>
        <taxon>Pyramimonadaceae</taxon>
        <taxon>Cymbomonas</taxon>
    </lineage>
</organism>
<accession>A0AAE0F4T6</accession>
<reference evidence="2 3" key="1">
    <citation type="journal article" date="2015" name="Genome Biol. Evol.">
        <title>Comparative Genomics of a Bacterivorous Green Alga Reveals Evolutionary Causalities and Consequences of Phago-Mixotrophic Mode of Nutrition.</title>
        <authorList>
            <person name="Burns J.A."/>
            <person name="Paasch A."/>
            <person name="Narechania A."/>
            <person name="Kim E."/>
        </authorList>
    </citation>
    <scope>NUCLEOTIDE SEQUENCE [LARGE SCALE GENOMIC DNA]</scope>
    <source>
        <strain evidence="2 3">PLY_AMNH</strain>
    </source>
</reference>
<feature type="region of interest" description="Disordered" evidence="1">
    <location>
        <begin position="1"/>
        <end position="42"/>
    </location>
</feature>
<gene>
    <name evidence="2" type="ORF">CYMTET_38888</name>
</gene>
<dbReference type="AlphaFoldDB" id="A0AAE0F4T6"/>
<protein>
    <submittedName>
        <fullName evidence="2">Uncharacterized protein</fullName>
    </submittedName>
</protein>
<evidence type="ECO:0000256" key="1">
    <source>
        <dbReference type="SAM" id="MobiDB-lite"/>
    </source>
</evidence>
<dbReference type="EMBL" id="LGRX02025830">
    <property type="protein sequence ID" value="KAK3251783.1"/>
    <property type="molecule type" value="Genomic_DNA"/>
</dbReference>